<reference evidence="3 4" key="1">
    <citation type="submission" date="2019-02" db="EMBL/GenBank/DDBJ databases">
        <title>Hansschlegelia quercus sp. nov., a novel methylotrophic bacterium from buds of oak (Quercus robur L.).</title>
        <authorList>
            <person name="Agafonova N.V."/>
            <person name="Kaparullina E.N."/>
            <person name="Grouzdev D.S."/>
            <person name="Doronina N.V."/>
        </authorList>
    </citation>
    <scope>NUCLEOTIDE SEQUENCE [LARGE SCALE GENOMIC DNA]</scope>
    <source>
        <strain evidence="3 4">Dub</strain>
    </source>
</reference>
<dbReference type="GO" id="GO:0016491">
    <property type="term" value="F:oxidoreductase activity"/>
    <property type="evidence" value="ECO:0007669"/>
    <property type="project" value="UniProtKB-KW"/>
</dbReference>
<dbReference type="PANTHER" id="PTHR13847">
    <property type="entry name" value="SARCOSINE DEHYDROGENASE-RELATED"/>
    <property type="match status" value="1"/>
</dbReference>
<name>A0A4Q9GE49_9HYPH</name>
<sequence>MRHDVAVRRATFDRPSIRACDRSLNLLRRALSSVLARPPSPARSHAASVGQSPAEAYDIVIVGGGVRALAIALGCASRGPVALFAEGEIAAAADERAWPVVRSAHSDLNRLAAEARAPKRLKRLVGRLPGPVARDAAGVLALASSQYDVEALTAAAGAAKAAGVAAWMVPPLEVSALSPPLGAGRDVGAALYEPGALTVDADALAFALADAAAQQGAALFAGAPVERLERDDLGVAGVIVGGRLIAARRVMLADDFAAIRLVRENRGRLSLKREERQIIVAEPGGPSLGPALLVGDLTLSRDIDGAITLSGPFSGNELARRAVEAAPSLSRLVMASEEPVTVWTGVDGRAQVGAADIPGLWLSLGFGRDALSGAVSTWRDAVRMLADKPADLALAPFAPTRRPTREVAR</sequence>
<organism evidence="3 4">
    <name type="scientific">Hansschlegelia quercus</name>
    <dbReference type="NCBI Taxonomy" id="2528245"/>
    <lineage>
        <taxon>Bacteria</taxon>
        <taxon>Pseudomonadati</taxon>
        <taxon>Pseudomonadota</taxon>
        <taxon>Alphaproteobacteria</taxon>
        <taxon>Hyphomicrobiales</taxon>
        <taxon>Methylopilaceae</taxon>
        <taxon>Hansschlegelia</taxon>
    </lineage>
</organism>
<accession>A0A4Q9GE49</accession>
<keyword evidence="1" id="KW-0560">Oxidoreductase</keyword>
<dbReference type="GO" id="GO:0005737">
    <property type="term" value="C:cytoplasm"/>
    <property type="evidence" value="ECO:0007669"/>
    <property type="project" value="TreeGrafter"/>
</dbReference>
<comment type="caution">
    <text evidence="3">The sequence shown here is derived from an EMBL/GenBank/DDBJ whole genome shotgun (WGS) entry which is preliminary data.</text>
</comment>
<dbReference type="Pfam" id="PF01266">
    <property type="entry name" value="DAO"/>
    <property type="match status" value="1"/>
</dbReference>
<dbReference type="InterPro" id="IPR006076">
    <property type="entry name" value="FAD-dep_OxRdtase"/>
</dbReference>
<dbReference type="Gene3D" id="3.50.50.60">
    <property type="entry name" value="FAD/NAD(P)-binding domain"/>
    <property type="match status" value="1"/>
</dbReference>
<feature type="domain" description="FAD dependent oxidoreductase" evidence="2">
    <location>
        <begin position="58"/>
        <end position="372"/>
    </location>
</feature>
<dbReference type="EMBL" id="SIUB01000007">
    <property type="protein sequence ID" value="TBN48689.1"/>
    <property type="molecule type" value="Genomic_DNA"/>
</dbReference>
<keyword evidence="4" id="KW-1185">Reference proteome</keyword>
<dbReference type="OrthoDB" id="8449766at2"/>
<dbReference type="Proteomes" id="UP000291613">
    <property type="component" value="Unassembled WGS sequence"/>
</dbReference>
<evidence type="ECO:0000256" key="1">
    <source>
        <dbReference type="ARBA" id="ARBA00023002"/>
    </source>
</evidence>
<dbReference type="AlphaFoldDB" id="A0A4Q9GE49"/>
<protein>
    <submittedName>
        <fullName evidence="3">FAD-binding oxidoreductase</fullName>
    </submittedName>
</protein>
<evidence type="ECO:0000259" key="2">
    <source>
        <dbReference type="Pfam" id="PF01266"/>
    </source>
</evidence>
<dbReference type="Gene3D" id="3.30.9.10">
    <property type="entry name" value="D-Amino Acid Oxidase, subunit A, domain 2"/>
    <property type="match status" value="1"/>
</dbReference>
<dbReference type="SUPFAM" id="SSF51905">
    <property type="entry name" value="FAD/NAD(P)-binding domain"/>
    <property type="match status" value="1"/>
</dbReference>
<evidence type="ECO:0000313" key="3">
    <source>
        <dbReference type="EMBL" id="TBN48689.1"/>
    </source>
</evidence>
<dbReference type="InterPro" id="IPR036188">
    <property type="entry name" value="FAD/NAD-bd_sf"/>
</dbReference>
<gene>
    <name evidence="3" type="ORF">EYR15_13970</name>
</gene>
<proteinExistence type="predicted"/>
<evidence type="ECO:0000313" key="4">
    <source>
        <dbReference type="Proteomes" id="UP000291613"/>
    </source>
</evidence>